<evidence type="ECO:0000313" key="8">
    <source>
        <dbReference type="Proteomes" id="UP001316087"/>
    </source>
</evidence>
<sequence length="205" mass="23136">MSNLPNTLVDDRHAILSIAIKPRDTIRYVLTTKNLPYFIFVGVVGMFASNLLSFVGSEFTGKYTLGDIVYSTFMSSFLLYFLSTLLSAGVLMLSAKVFGGVGKFKEMFRMISMTMVPYIWILPIVLFWMQFAPQSFFDIPYILPGMSDYILQFICGTLIIIASIWTYIITIVGISEVHKISKWKAFFASLLVLILLVILAQAVLF</sequence>
<comment type="subcellular location">
    <subcellularLocation>
        <location evidence="1">Membrane</location>
        <topology evidence="1">Multi-pass membrane protein</topology>
    </subcellularLocation>
</comment>
<keyword evidence="3 5" id="KW-1133">Transmembrane helix</keyword>
<dbReference type="Proteomes" id="UP001316087">
    <property type="component" value="Unassembled WGS sequence"/>
</dbReference>
<feature type="transmembrane region" description="Helical" evidence="5">
    <location>
        <begin position="37"/>
        <end position="57"/>
    </location>
</feature>
<accession>A0ABS9UEM2</accession>
<proteinExistence type="predicted"/>
<keyword evidence="8" id="KW-1185">Reference proteome</keyword>
<comment type="caution">
    <text evidence="7">The sequence shown here is derived from an EMBL/GenBank/DDBJ whole genome shotgun (WGS) entry which is preliminary data.</text>
</comment>
<dbReference type="RefSeq" id="WP_241369475.1">
    <property type="nucleotide sequence ID" value="NZ_JAKZFC010000003.1"/>
</dbReference>
<evidence type="ECO:0000256" key="5">
    <source>
        <dbReference type="SAM" id="Phobius"/>
    </source>
</evidence>
<organism evidence="7 8">
    <name type="scientific">Solibacillus palustris</name>
    <dbReference type="NCBI Taxonomy" id="2908203"/>
    <lineage>
        <taxon>Bacteria</taxon>
        <taxon>Bacillati</taxon>
        <taxon>Bacillota</taxon>
        <taxon>Bacilli</taxon>
        <taxon>Bacillales</taxon>
        <taxon>Caryophanaceae</taxon>
        <taxon>Solibacillus</taxon>
    </lineage>
</organism>
<evidence type="ECO:0000256" key="2">
    <source>
        <dbReference type="ARBA" id="ARBA00022692"/>
    </source>
</evidence>
<evidence type="ECO:0000256" key="1">
    <source>
        <dbReference type="ARBA" id="ARBA00004141"/>
    </source>
</evidence>
<name>A0ABS9UEM2_9BACL</name>
<gene>
    <name evidence="7" type="ORF">LZ480_11005</name>
</gene>
<protein>
    <submittedName>
        <fullName evidence="7">YIP1 family protein</fullName>
    </submittedName>
</protein>
<reference evidence="7 8" key="1">
    <citation type="submission" date="2022-03" db="EMBL/GenBank/DDBJ databases">
        <authorList>
            <person name="Jo J.-H."/>
            <person name="Im W.-T."/>
        </authorList>
    </citation>
    <scope>NUCLEOTIDE SEQUENCE [LARGE SCALE GENOMIC DNA]</scope>
    <source>
        <strain evidence="7 8">MA9</strain>
    </source>
</reference>
<keyword evidence="4 5" id="KW-0472">Membrane</keyword>
<dbReference type="EMBL" id="JAKZFC010000003">
    <property type="protein sequence ID" value="MCH7322420.1"/>
    <property type="molecule type" value="Genomic_DNA"/>
</dbReference>
<evidence type="ECO:0000256" key="4">
    <source>
        <dbReference type="ARBA" id="ARBA00023136"/>
    </source>
</evidence>
<feature type="transmembrane region" description="Helical" evidence="5">
    <location>
        <begin position="186"/>
        <end position="204"/>
    </location>
</feature>
<feature type="transmembrane region" description="Helical" evidence="5">
    <location>
        <begin position="77"/>
        <end position="98"/>
    </location>
</feature>
<feature type="transmembrane region" description="Helical" evidence="5">
    <location>
        <begin position="110"/>
        <end position="129"/>
    </location>
</feature>
<evidence type="ECO:0000313" key="7">
    <source>
        <dbReference type="EMBL" id="MCH7322420.1"/>
    </source>
</evidence>
<dbReference type="InterPro" id="IPR006977">
    <property type="entry name" value="Yip1_dom"/>
</dbReference>
<feature type="domain" description="Yip1" evidence="6">
    <location>
        <begin position="19"/>
        <end position="199"/>
    </location>
</feature>
<keyword evidence="2 5" id="KW-0812">Transmembrane</keyword>
<evidence type="ECO:0000259" key="6">
    <source>
        <dbReference type="Pfam" id="PF04893"/>
    </source>
</evidence>
<dbReference type="Pfam" id="PF04893">
    <property type="entry name" value="Yip1"/>
    <property type="match status" value="1"/>
</dbReference>
<feature type="transmembrane region" description="Helical" evidence="5">
    <location>
        <begin position="149"/>
        <end position="174"/>
    </location>
</feature>
<evidence type="ECO:0000256" key="3">
    <source>
        <dbReference type="ARBA" id="ARBA00022989"/>
    </source>
</evidence>